<proteinExistence type="predicted"/>
<feature type="signal peptide" evidence="2">
    <location>
        <begin position="1"/>
        <end position="20"/>
    </location>
</feature>
<evidence type="ECO:0000313" key="4">
    <source>
        <dbReference type="EMBL" id="HJD44098.1"/>
    </source>
</evidence>
<keyword evidence="2" id="KW-0732">Signal</keyword>
<sequence length="186" mass="19811">MQSSSWLLRVLGVLALVTLAACQTAPKKTDTSTSAATPTETAPTTDSTSEAQTANDYGLVYMMDLSPQEGWLEIEADADNRFYLNDQPVLSRSDVLNVEAMRNEAGNGVLVLDISDSAAKRLTDLTTQNPGKRLALIIDGTLLAAAGYKEPVDTNRLVFMVGSAENAIIATRFLQGEQSAPASSVN</sequence>
<gene>
    <name evidence="4" type="ORF">H9906_03615</name>
</gene>
<dbReference type="EMBL" id="DWUQ01000073">
    <property type="protein sequence ID" value="HJD44098.1"/>
    <property type="molecule type" value="Genomic_DNA"/>
</dbReference>
<evidence type="ECO:0000256" key="1">
    <source>
        <dbReference type="SAM" id="MobiDB-lite"/>
    </source>
</evidence>
<feature type="region of interest" description="Disordered" evidence="1">
    <location>
        <begin position="27"/>
        <end position="51"/>
    </location>
</feature>
<reference evidence="4" key="2">
    <citation type="submission" date="2021-04" db="EMBL/GenBank/DDBJ databases">
        <authorList>
            <person name="Gilroy R."/>
        </authorList>
    </citation>
    <scope>NUCLEOTIDE SEQUENCE</scope>
    <source>
        <strain evidence="4">9264</strain>
    </source>
</reference>
<evidence type="ECO:0000259" key="3">
    <source>
        <dbReference type="Pfam" id="PF22599"/>
    </source>
</evidence>
<dbReference type="Gene3D" id="3.30.1360.200">
    <property type="match status" value="1"/>
</dbReference>
<reference evidence="4" key="1">
    <citation type="journal article" date="2021" name="PeerJ">
        <title>Extensive microbial diversity within the chicken gut microbiome revealed by metagenomics and culture.</title>
        <authorList>
            <person name="Gilroy R."/>
            <person name="Ravi A."/>
            <person name="Getino M."/>
            <person name="Pursley I."/>
            <person name="Horton D.L."/>
            <person name="Alikhan N.F."/>
            <person name="Baker D."/>
            <person name="Gharbi K."/>
            <person name="Hall N."/>
            <person name="Watson M."/>
            <person name="Adriaenssens E.M."/>
            <person name="Foster-Nyarko E."/>
            <person name="Jarju S."/>
            <person name="Secka A."/>
            <person name="Antonio M."/>
            <person name="Oren A."/>
            <person name="Chaudhuri R.R."/>
            <person name="La Ragione R."/>
            <person name="Hildebrand F."/>
            <person name="Pallen M.J."/>
        </authorList>
    </citation>
    <scope>NUCLEOTIDE SEQUENCE</scope>
    <source>
        <strain evidence="4">9264</strain>
    </source>
</reference>
<dbReference type="AlphaFoldDB" id="A0A9D2RFG6"/>
<protein>
    <recommendedName>
        <fullName evidence="3">SecDF P1 head subdomain domain-containing protein</fullName>
    </recommendedName>
</protein>
<dbReference type="Pfam" id="PF22599">
    <property type="entry name" value="SecDF_P1_head"/>
    <property type="match status" value="1"/>
</dbReference>
<comment type="caution">
    <text evidence="4">The sequence shown here is derived from an EMBL/GenBank/DDBJ whole genome shotgun (WGS) entry which is preliminary data.</text>
</comment>
<accession>A0A9D2RFG6</accession>
<evidence type="ECO:0000256" key="2">
    <source>
        <dbReference type="SAM" id="SignalP"/>
    </source>
</evidence>
<name>A0A9D2RFG6_9BURK</name>
<dbReference type="InterPro" id="IPR054384">
    <property type="entry name" value="SecDF_P1_head"/>
</dbReference>
<dbReference type="Proteomes" id="UP000823889">
    <property type="component" value="Unassembled WGS sequence"/>
</dbReference>
<feature type="domain" description="SecDF P1 head subdomain" evidence="3">
    <location>
        <begin position="77"/>
        <end position="153"/>
    </location>
</feature>
<organism evidence="4 5">
    <name type="scientific">Candidatus Paenalcaligenes intestinipullorum</name>
    <dbReference type="NCBI Taxonomy" id="2838718"/>
    <lineage>
        <taxon>Bacteria</taxon>
        <taxon>Pseudomonadati</taxon>
        <taxon>Pseudomonadota</taxon>
        <taxon>Betaproteobacteria</taxon>
        <taxon>Burkholderiales</taxon>
        <taxon>Alcaligenaceae</taxon>
        <taxon>Paenalcaligenes</taxon>
    </lineage>
</organism>
<evidence type="ECO:0000313" key="5">
    <source>
        <dbReference type="Proteomes" id="UP000823889"/>
    </source>
</evidence>
<feature type="chain" id="PRO_5038388206" description="SecDF P1 head subdomain domain-containing protein" evidence="2">
    <location>
        <begin position="21"/>
        <end position="186"/>
    </location>
</feature>